<dbReference type="InterPro" id="IPR020846">
    <property type="entry name" value="MFS_dom"/>
</dbReference>
<keyword evidence="6" id="KW-0472">Membrane</keyword>
<dbReference type="Gene3D" id="1.20.1250.20">
    <property type="entry name" value="MFS general substrate transporter like domains"/>
    <property type="match status" value="1"/>
</dbReference>
<evidence type="ECO:0000256" key="3">
    <source>
        <dbReference type="ARBA" id="ARBA00022475"/>
    </source>
</evidence>
<dbReference type="Proteomes" id="UP000587477">
    <property type="component" value="Chromosome"/>
</dbReference>
<organism evidence="8 9">
    <name type="scientific">Bacillus velezensis</name>
    <dbReference type="NCBI Taxonomy" id="492670"/>
    <lineage>
        <taxon>Bacteria</taxon>
        <taxon>Bacillati</taxon>
        <taxon>Bacillota</taxon>
        <taxon>Bacilli</taxon>
        <taxon>Bacillales</taxon>
        <taxon>Bacillaceae</taxon>
        <taxon>Bacillus</taxon>
        <taxon>Bacillus amyloliquefaciens group</taxon>
    </lineage>
</organism>
<dbReference type="GO" id="GO:0005886">
    <property type="term" value="C:plasma membrane"/>
    <property type="evidence" value="ECO:0007669"/>
    <property type="project" value="UniProtKB-SubCell"/>
</dbReference>
<dbReference type="RefSeq" id="WP_003155082.1">
    <property type="nucleotide sequence ID" value="NZ_AP024603.1"/>
</dbReference>
<keyword evidence="5" id="KW-1133">Transmembrane helix</keyword>
<gene>
    <name evidence="8" type="primary">mdtG</name>
    <name evidence="8" type="ORF">BACVE_000534</name>
</gene>
<keyword evidence="2" id="KW-0813">Transport</keyword>
<dbReference type="EMBL" id="CP063687">
    <property type="protein sequence ID" value="QOY25605.1"/>
    <property type="molecule type" value="Genomic_DNA"/>
</dbReference>
<dbReference type="AlphaFoldDB" id="A0A172XGM2"/>
<dbReference type="SUPFAM" id="SSF103473">
    <property type="entry name" value="MFS general substrate transporter"/>
    <property type="match status" value="1"/>
</dbReference>
<keyword evidence="3" id="KW-1003">Cell membrane</keyword>
<feature type="domain" description="Major facilitator superfamily (MFS) profile" evidence="7">
    <location>
        <begin position="1"/>
        <end position="180"/>
    </location>
</feature>
<dbReference type="InterPro" id="IPR036259">
    <property type="entry name" value="MFS_trans_sf"/>
</dbReference>
<name>A0A172XGM2_BACVE</name>
<comment type="subcellular location">
    <subcellularLocation>
        <location evidence="1">Cell membrane</location>
        <topology evidence="1">Multi-pass membrane protein</topology>
    </subcellularLocation>
</comment>
<protein>
    <submittedName>
        <fullName evidence="8">Multidrug resistance protein MdtG</fullName>
    </submittedName>
</protein>
<evidence type="ECO:0000256" key="5">
    <source>
        <dbReference type="ARBA" id="ARBA00022989"/>
    </source>
</evidence>
<accession>A0A2D3DMC3</accession>
<dbReference type="Pfam" id="PF07690">
    <property type="entry name" value="MFS_1"/>
    <property type="match status" value="1"/>
</dbReference>
<reference evidence="9" key="1">
    <citation type="submission" date="2020-10" db="EMBL/GenBank/DDBJ databases">
        <title>Complete genome sequence of Bacillus velezensis NST6.</title>
        <authorList>
            <person name="Choi J."/>
        </authorList>
    </citation>
    <scope>NUCLEOTIDE SEQUENCE [LARGE SCALE GENOMIC DNA]</scope>
    <source>
        <strain evidence="9">NST6</strain>
    </source>
</reference>
<dbReference type="PROSITE" id="PS50850">
    <property type="entry name" value="MFS"/>
    <property type="match status" value="1"/>
</dbReference>
<evidence type="ECO:0000256" key="4">
    <source>
        <dbReference type="ARBA" id="ARBA00022692"/>
    </source>
</evidence>
<dbReference type="GO" id="GO:0022857">
    <property type="term" value="F:transmembrane transporter activity"/>
    <property type="evidence" value="ECO:0007669"/>
    <property type="project" value="InterPro"/>
</dbReference>
<sequence>MKHNHLKWLILSQSSVFFAGSLIFPFYILFIKNIGSSYTQFGLSYGLFGLSGALIHPLLGRLSARLDPRWFLMANSWGMAVLLLTLPHITGVHQVYVVQVLLGLFGAMQKHGEKIMIADYTDGGERGKKVGSYHFWTAVFSAAAIILGGFLADFFTVYIIFYASSVLFFISGLMMLKKTG</sequence>
<evidence type="ECO:0000259" key="7">
    <source>
        <dbReference type="PROSITE" id="PS50850"/>
    </source>
</evidence>
<dbReference type="STRING" id="1449088.AJ82_06290"/>
<keyword evidence="4" id="KW-0812">Transmembrane</keyword>
<dbReference type="PANTHER" id="PTHR43414:SF6">
    <property type="entry name" value="MULTIDRUG RESISTANCE PROTEIN MDTG"/>
    <property type="match status" value="1"/>
</dbReference>
<dbReference type="InterPro" id="IPR011701">
    <property type="entry name" value="MFS"/>
</dbReference>
<evidence type="ECO:0000256" key="1">
    <source>
        <dbReference type="ARBA" id="ARBA00004651"/>
    </source>
</evidence>
<proteinExistence type="predicted"/>
<dbReference type="KEGG" id="bmp:NG74_01129"/>
<evidence type="ECO:0000313" key="9">
    <source>
        <dbReference type="Proteomes" id="UP000587477"/>
    </source>
</evidence>
<evidence type="ECO:0000313" key="8">
    <source>
        <dbReference type="EMBL" id="QOY25605.1"/>
    </source>
</evidence>
<dbReference type="PANTHER" id="PTHR43414">
    <property type="entry name" value="MULTIDRUG RESISTANCE PROTEIN MDTG"/>
    <property type="match status" value="1"/>
</dbReference>
<accession>A0A172XGM2</accession>
<evidence type="ECO:0000256" key="6">
    <source>
        <dbReference type="ARBA" id="ARBA00023136"/>
    </source>
</evidence>
<evidence type="ECO:0000256" key="2">
    <source>
        <dbReference type="ARBA" id="ARBA00022448"/>
    </source>
</evidence>